<gene>
    <name evidence="1" type="ORF">BQ4739_LOCUS8707</name>
</gene>
<sequence length="254" mass="28799">MLASMQRLLLAASSSSSSSMQVAAGATQLLQRCCFSNSAAKSAKKQQQQGDEQSLTPEQQQHLRALHYLVQRPLEAARNAAMLTALTASYRDLYAIMDQMHKKDILGIPRPLVDDPPAAGAAALSSSSEQQQQPVTNHTQMFYPVRDFTMLPDQPPPAGGWLRNHLQERYMTRITAFAQLLPNHLEVSYQTGSQIFLWPPMEAYYPGMFDFESMLRYLQPGQKLKRTKRSVRNKRSRCKLGFQRTTPYHKQRVI</sequence>
<proteinExistence type="predicted"/>
<dbReference type="AlphaFoldDB" id="A0A383VS52"/>
<accession>A0A383VS52</accession>
<keyword evidence="2" id="KW-1185">Reference proteome</keyword>
<name>A0A383VS52_TETOB</name>
<dbReference type="EMBL" id="FNXT01000851">
    <property type="protein sequence ID" value="SZX68348.1"/>
    <property type="molecule type" value="Genomic_DNA"/>
</dbReference>
<reference evidence="1 2" key="1">
    <citation type="submission" date="2016-10" db="EMBL/GenBank/DDBJ databases">
        <authorList>
            <person name="Cai Z."/>
        </authorList>
    </citation>
    <scope>NUCLEOTIDE SEQUENCE [LARGE SCALE GENOMIC DNA]</scope>
</reference>
<organism evidence="1 2">
    <name type="scientific">Tetradesmus obliquus</name>
    <name type="common">Green alga</name>
    <name type="synonym">Acutodesmus obliquus</name>
    <dbReference type="NCBI Taxonomy" id="3088"/>
    <lineage>
        <taxon>Eukaryota</taxon>
        <taxon>Viridiplantae</taxon>
        <taxon>Chlorophyta</taxon>
        <taxon>core chlorophytes</taxon>
        <taxon>Chlorophyceae</taxon>
        <taxon>CS clade</taxon>
        <taxon>Sphaeropleales</taxon>
        <taxon>Scenedesmaceae</taxon>
        <taxon>Tetradesmus</taxon>
    </lineage>
</organism>
<protein>
    <submittedName>
        <fullName evidence="1">Uncharacterized protein</fullName>
    </submittedName>
</protein>
<evidence type="ECO:0000313" key="2">
    <source>
        <dbReference type="Proteomes" id="UP000256970"/>
    </source>
</evidence>
<evidence type="ECO:0000313" key="1">
    <source>
        <dbReference type="EMBL" id="SZX68348.1"/>
    </source>
</evidence>
<dbReference type="Proteomes" id="UP000256970">
    <property type="component" value="Unassembled WGS sequence"/>
</dbReference>